<dbReference type="CDD" id="cd20335">
    <property type="entry name" value="BRcat_RBR"/>
    <property type="match status" value="1"/>
</dbReference>
<feature type="region of interest" description="Disordered" evidence="9">
    <location>
        <begin position="197"/>
        <end position="218"/>
    </location>
</feature>
<accession>A0A8H3VAN8</accession>
<proteinExistence type="predicted"/>
<dbReference type="CDD" id="cd09917">
    <property type="entry name" value="F-box_SF"/>
    <property type="match status" value="1"/>
</dbReference>
<dbReference type="EMBL" id="WNWQ01000019">
    <property type="protein sequence ID" value="KAE9984208.1"/>
    <property type="molecule type" value="Genomic_DNA"/>
</dbReference>
<comment type="catalytic activity">
    <reaction evidence="1">
        <text>[E2 ubiquitin-conjugating enzyme]-S-ubiquitinyl-L-cysteine + [acceptor protein]-L-lysine = [E2 ubiquitin-conjugating enzyme]-L-cysteine + [acceptor protein]-N(6)-ubiquitinyl-L-lysine.</text>
        <dbReference type="EC" id="2.3.2.31"/>
    </reaction>
</comment>
<dbReference type="PANTHER" id="PTHR11685">
    <property type="entry name" value="RBR FAMILY RING FINGER AND IBR DOMAIN-CONTAINING"/>
    <property type="match status" value="1"/>
</dbReference>
<dbReference type="GO" id="GO:0061630">
    <property type="term" value="F:ubiquitin protein ligase activity"/>
    <property type="evidence" value="ECO:0007669"/>
    <property type="project" value="UniProtKB-EC"/>
</dbReference>
<keyword evidence="6" id="KW-0863">Zinc-finger</keyword>
<feature type="domain" description="F-box" evidence="10">
    <location>
        <begin position="597"/>
        <end position="647"/>
    </location>
</feature>
<feature type="compositionally biased region" description="Basic residues" evidence="9">
    <location>
        <begin position="1"/>
        <end position="11"/>
    </location>
</feature>
<feature type="compositionally biased region" description="Basic and acidic residues" evidence="9">
    <location>
        <begin position="53"/>
        <end position="68"/>
    </location>
</feature>
<keyword evidence="8" id="KW-0862">Zinc</keyword>
<name>A0A8H3VAN8_VENIN</name>
<dbReference type="PROSITE" id="PS50181">
    <property type="entry name" value="FBOX"/>
    <property type="match status" value="1"/>
</dbReference>
<gene>
    <name evidence="12" type="ORF">BLS_002800</name>
</gene>
<dbReference type="EC" id="2.3.2.31" evidence="2"/>
<dbReference type="InterPro" id="IPR044066">
    <property type="entry name" value="TRIAD_supradom"/>
</dbReference>
<evidence type="ECO:0000256" key="9">
    <source>
        <dbReference type="SAM" id="MobiDB-lite"/>
    </source>
</evidence>
<dbReference type="GO" id="GO:0008270">
    <property type="term" value="F:zinc ion binding"/>
    <property type="evidence" value="ECO:0007669"/>
    <property type="project" value="UniProtKB-KW"/>
</dbReference>
<dbReference type="Proteomes" id="UP000433883">
    <property type="component" value="Unassembled WGS sequence"/>
</dbReference>
<keyword evidence="7" id="KW-0833">Ubl conjugation pathway</keyword>
<dbReference type="InterPro" id="IPR001810">
    <property type="entry name" value="F-box_dom"/>
</dbReference>
<evidence type="ECO:0000256" key="7">
    <source>
        <dbReference type="ARBA" id="ARBA00022786"/>
    </source>
</evidence>
<evidence type="ECO:0000256" key="8">
    <source>
        <dbReference type="ARBA" id="ARBA00022833"/>
    </source>
</evidence>
<evidence type="ECO:0000259" key="11">
    <source>
        <dbReference type="PROSITE" id="PS51873"/>
    </source>
</evidence>
<evidence type="ECO:0000256" key="2">
    <source>
        <dbReference type="ARBA" id="ARBA00012251"/>
    </source>
</evidence>
<dbReference type="GO" id="GO:0016567">
    <property type="term" value="P:protein ubiquitination"/>
    <property type="evidence" value="ECO:0007669"/>
    <property type="project" value="InterPro"/>
</dbReference>
<dbReference type="AlphaFoldDB" id="A0A8H3VAN8"/>
<feature type="compositionally biased region" description="Polar residues" evidence="9">
    <location>
        <begin position="24"/>
        <end position="34"/>
    </location>
</feature>
<comment type="caution">
    <text evidence="12">The sequence shown here is derived from an EMBL/GenBank/DDBJ whole genome shotgun (WGS) entry which is preliminary data.</text>
</comment>
<feature type="region of interest" description="Disordered" evidence="9">
    <location>
        <begin position="1"/>
        <end position="88"/>
    </location>
</feature>
<dbReference type="InterPro" id="IPR031127">
    <property type="entry name" value="E3_UB_ligase_RBR"/>
</dbReference>
<evidence type="ECO:0000256" key="5">
    <source>
        <dbReference type="ARBA" id="ARBA00022737"/>
    </source>
</evidence>
<sequence length="957" mass="106194">MAITKKALRKQAARERKAARKTQEQQFNASLTELNDQDPEPGSGPDDVPPSLRRGDGDDIVGPKDEAIISHTPGGGSSTTLDDNAPPNALDVEAAIDAVLDEANASEIVPEPPTALEDPFVSRALVAAGIPAIENAPIAVEALLAVPGEESVSTNDEHPTPLFRQAPEASEIPIALEAPDTPPTPIVAAPPLAVPVTSKKPTRVHPPPVDAPGPSYSRRDPFTGVLAEDPDQDISKDGPTTVVSDEIVAQAVHVDAPIIAELALEEIIAEEDHRMAVELDGGRTQPAAETAPRMPASGITIAPMKSTAGINPTATPIFAPTEPITRGFQSEDAPVMVALAIAQMAALRKKRNASFEDADESDTTSHKTYTEVQSDAIHKLPRRAFECTICADMFRKHEIIQLDCTNKHLYCPACLKETFIQASSDIAAFPPRCCDGSVIPVSLVSNDMSPREMEDYTDTQVEIKTDKKFYCSHDRCGKFIPPTNIDADHATCTRCGTITCIHCKLKQHPEGCLQDLALQSTLALARTEGWKQCFACSHMVELNHGCYHMVCKCSAHNIEQRDCQKFSDVGLKLRNFWSQHSQPYHHYVTRRVASPMTPSLDDLPVELVERIVDYLPHRETLLHLRLVSPNLNVKLTRRFCKTYFTSSNWRLKSTSSKAIVHFSRCPDVVAHLTSVTLTAPCANHASYDNIWTAKSIEPAKMARALSLFTEVKTLQLINFGSIQGLMNTTAFFQPFVLNLYLPKLQTLHLLQVDIQADDAIQLLKKHGQTIKRVELDRVNLLYLPDTDTPKYETPWFDLLYSMREFKNHCSVSIEWAKQDGRTAQLEPPWENWSFTLVDEFIYKRMCIEMVPDDPEDEDLVGDTHVRIEVPANKDWWDCVSRLAAFNIFSITIGGWGVEDLDNRMWEWSDEDWDGQIAQCLKIKARKAAKRKEKAAAALRKQKKEGLEAAMMHGQLKK</sequence>
<keyword evidence="5" id="KW-0677">Repeat</keyword>
<organism evidence="12 13">
    <name type="scientific">Venturia inaequalis</name>
    <name type="common">Apple scab fungus</name>
    <dbReference type="NCBI Taxonomy" id="5025"/>
    <lineage>
        <taxon>Eukaryota</taxon>
        <taxon>Fungi</taxon>
        <taxon>Dikarya</taxon>
        <taxon>Ascomycota</taxon>
        <taxon>Pezizomycotina</taxon>
        <taxon>Dothideomycetes</taxon>
        <taxon>Pleosporomycetidae</taxon>
        <taxon>Venturiales</taxon>
        <taxon>Venturiaceae</taxon>
        <taxon>Venturia</taxon>
    </lineage>
</organism>
<dbReference type="PROSITE" id="PS51873">
    <property type="entry name" value="TRIAD"/>
    <property type="match status" value="1"/>
</dbReference>
<dbReference type="Pfam" id="PF00646">
    <property type="entry name" value="F-box"/>
    <property type="match status" value="1"/>
</dbReference>
<evidence type="ECO:0000256" key="3">
    <source>
        <dbReference type="ARBA" id="ARBA00022679"/>
    </source>
</evidence>
<dbReference type="CDD" id="cd22584">
    <property type="entry name" value="Rcat_RBR_unk"/>
    <property type="match status" value="1"/>
</dbReference>
<dbReference type="Pfam" id="PF01485">
    <property type="entry name" value="IBR"/>
    <property type="match status" value="1"/>
</dbReference>
<evidence type="ECO:0000313" key="12">
    <source>
        <dbReference type="EMBL" id="KAE9984208.1"/>
    </source>
</evidence>
<reference evidence="12 13" key="1">
    <citation type="submission" date="2019-11" db="EMBL/GenBank/DDBJ databases">
        <title>Venturia inaequalis Genome Resource.</title>
        <authorList>
            <person name="Lichtner F.J."/>
        </authorList>
    </citation>
    <scope>NUCLEOTIDE SEQUENCE [LARGE SCALE GENOMIC DNA]</scope>
    <source>
        <strain evidence="12">Bline_iso_100314</strain>
    </source>
</reference>
<dbReference type="InterPro" id="IPR002867">
    <property type="entry name" value="IBR_dom"/>
</dbReference>
<evidence type="ECO:0000256" key="6">
    <source>
        <dbReference type="ARBA" id="ARBA00022771"/>
    </source>
</evidence>
<keyword evidence="3" id="KW-0808">Transferase</keyword>
<keyword evidence="4" id="KW-0479">Metal-binding</keyword>
<protein>
    <recommendedName>
        <fullName evidence="2">RBR-type E3 ubiquitin transferase</fullName>
        <ecNumber evidence="2">2.3.2.31</ecNumber>
    </recommendedName>
</protein>
<dbReference type="Gene3D" id="1.20.120.1750">
    <property type="match status" value="1"/>
</dbReference>
<evidence type="ECO:0000256" key="1">
    <source>
        <dbReference type="ARBA" id="ARBA00001798"/>
    </source>
</evidence>
<dbReference type="SUPFAM" id="SSF57850">
    <property type="entry name" value="RING/U-box"/>
    <property type="match status" value="1"/>
</dbReference>
<evidence type="ECO:0000259" key="10">
    <source>
        <dbReference type="PROSITE" id="PS50181"/>
    </source>
</evidence>
<evidence type="ECO:0000313" key="13">
    <source>
        <dbReference type="Proteomes" id="UP000433883"/>
    </source>
</evidence>
<feature type="domain" description="RING-type" evidence="11">
    <location>
        <begin position="383"/>
        <end position="584"/>
    </location>
</feature>
<evidence type="ECO:0000256" key="4">
    <source>
        <dbReference type="ARBA" id="ARBA00022723"/>
    </source>
</evidence>